<dbReference type="Proteomes" id="UP000186336">
    <property type="component" value="Chromosome"/>
</dbReference>
<proteinExistence type="predicted"/>
<feature type="signal peptide" evidence="1">
    <location>
        <begin position="1"/>
        <end position="19"/>
    </location>
</feature>
<dbReference type="EMBL" id="CP019312">
    <property type="protein sequence ID" value="APX12352.1"/>
    <property type="molecule type" value="Genomic_DNA"/>
</dbReference>
<dbReference type="STRING" id="299262.BWR18_12185"/>
<protein>
    <submittedName>
        <fullName evidence="2">Uncharacterized protein</fullName>
    </submittedName>
</protein>
<gene>
    <name evidence="2" type="ORF">BWR18_12185</name>
</gene>
<keyword evidence="1" id="KW-0732">Signal</keyword>
<sequence>MIRFSTAAALALVAAPAFAQETKEESCALQAQVVAAVQQARLDRVKEREVQDHILAQSPTWPEKYNNAIPLIAPWVYEQPRRIVRNESLADAWSELCLQQ</sequence>
<dbReference type="AlphaFoldDB" id="A0A1P8MWJ3"/>
<keyword evidence="3" id="KW-1185">Reference proteome</keyword>
<name>A0A1P8MWJ3_9RHOB</name>
<feature type="chain" id="PRO_5012230450" evidence="1">
    <location>
        <begin position="20"/>
        <end position="100"/>
    </location>
</feature>
<evidence type="ECO:0000313" key="2">
    <source>
        <dbReference type="EMBL" id="APX12352.1"/>
    </source>
</evidence>
<reference evidence="2 3" key="1">
    <citation type="submission" date="2017-01" db="EMBL/GenBank/DDBJ databases">
        <title>Complete genome of Tateyamaria omphalii DOK1-4 isolated from seawater in Dokdo.</title>
        <authorList>
            <person name="Kim J.H."/>
            <person name="Chi W.-J."/>
        </authorList>
    </citation>
    <scope>NUCLEOTIDE SEQUENCE [LARGE SCALE GENOMIC DNA]</scope>
    <source>
        <strain evidence="2 3">DOK1-4</strain>
    </source>
</reference>
<dbReference type="KEGG" id="tom:BWR18_12185"/>
<organism evidence="2 3">
    <name type="scientific">Tateyamaria omphalii</name>
    <dbReference type="NCBI Taxonomy" id="299262"/>
    <lineage>
        <taxon>Bacteria</taxon>
        <taxon>Pseudomonadati</taxon>
        <taxon>Pseudomonadota</taxon>
        <taxon>Alphaproteobacteria</taxon>
        <taxon>Rhodobacterales</taxon>
        <taxon>Roseobacteraceae</taxon>
        <taxon>Tateyamaria</taxon>
    </lineage>
</organism>
<accession>A0A1P8MWJ3</accession>
<dbReference type="RefSeq" id="WP_076628584.1">
    <property type="nucleotide sequence ID" value="NZ_CP019312.1"/>
</dbReference>
<evidence type="ECO:0000313" key="3">
    <source>
        <dbReference type="Proteomes" id="UP000186336"/>
    </source>
</evidence>
<evidence type="ECO:0000256" key="1">
    <source>
        <dbReference type="SAM" id="SignalP"/>
    </source>
</evidence>
<dbReference type="OrthoDB" id="7726473at2"/>